<sequence length="295" mass="33534">YIYYATVDVYDPAGKHKAAYWKEIVKTFDGGQITIDNNTIMNLLPELGPGISTIKVQVAETEYFKASPIVNIPLEVRPPNWARFGEKNTQLDLIDPFINAWGNAFDGEEYMPFESNYPHLMGTIWVEPDFMGPVDEKEQSIQDYIEINLMCEAINDEGETSTFPLREGIMLRPGNRDGIMKFDIGLGPEDAFLMGTVCKLNLSFDINYNAFDIYEDNREVEIYLLDLRLEENPSSNTSNTLWSYYNNQFDVNLPPNFAIDYYPTAGIQPQTSLVSLGGIENGVNYGIEVDFIYEP</sequence>
<name>X1H7K9_9ZZZZ</name>
<organism evidence="1">
    <name type="scientific">marine sediment metagenome</name>
    <dbReference type="NCBI Taxonomy" id="412755"/>
    <lineage>
        <taxon>unclassified sequences</taxon>
        <taxon>metagenomes</taxon>
        <taxon>ecological metagenomes</taxon>
    </lineage>
</organism>
<proteinExistence type="predicted"/>
<dbReference type="EMBL" id="BARU01017876">
    <property type="protein sequence ID" value="GAH49839.1"/>
    <property type="molecule type" value="Genomic_DNA"/>
</dbReference>
<accession>X1H7K9</accession>
<reference evidence="1" key="1">
    <citation type="journal article" date="2014" name="Front. Microbiol.">
        <title>High frequency of phylogenetically diverse reductive dehalogenase-homologous genes in deep subseafloor sedimentary metagenomes.</title>
        <authorList>
            <person name="Kawai M."/>
            <person name="Futagami T."/>
            <person name="Toyoda A."/>
            <person name="Takaki Y."/>
            <person name="Nishi S."/>
            <person name="Hori S."/>
            <person name="Arai W."/>
            <person name="Tsubouchi T."/>
            <person name="Morono Y."/>
            <person name="Uchiyama I."/>
            <person name="Ito T."/>
            <person name="Fujiyama A."/>
            <person name="Inagaki F."/>
            <person name="Takami H."/>
        </authorList>
    </citation>
    <scope>NUCLEOTIDE SEQUENCE</scope>
    <source>
        <strain evidence="1">Expedition CK06-06</strain>
    </source>
</reference>
<evidence type="ECO:0000313" key="1">
    <source>
        <dbReference type="EMBL" id="GAH49839.1"/>
    </source>
</evidence>
<feature type="non-terminal residue" evidence="1">
    <location>
        <position position="295"/>
    </location>
</feature>
<dbReference type="AlphaFoldDB" id="X1H7K9"/>
<comment type="caution">
    <text evidence="1">The sequence shown here is derived from an EMBL/GenBank/DDBJ whole genome shotgun (WGS) entry which is preliminary data.</text>
</comment>
<protein>
    <submittedName>
        <fullName evidence="1">Uncharacterized protein</fullName>
    </submittedName>
</protein>
<feature type="non-terminal residue" evidence="1">
    <location>
        <position position="1"/>
    </location>
</feature>
<gene>
    <name evidence="1" type="ORF">S03H2_29597</name>
</gene>